<evidence type="ECO:0000256" key="1">
    <source>
        <dbReference type="ARBA" id="ARBA00001947"/>
    </source>
</evidence>
<dbReference type="EMBL" id="SPQT01000014">
    <property type="protein sequence ID" value="TFV45617.1"/>
    <property type="molecule type" value="Genomic_DNA"/>
</dbReference>
<organism evidence="13 14">
    <name type="scientific">Bradyrhizobium niftali</name>
    <dbReference type="NCBI Taxonomy" id="2560055"/>
    <lineage>
        <taxon>Bacteria</taxon>
        <taxon>Pseudomonadati</taxon>
        <taxon>Pseudomonadota</taxon>
        <taxon>Alphaproteobacteria</taxon>
        <taxon>Hyphomicrobiales</taxon>
        <taxon>Nitrobacteraceae</taxon>
        <taxon>Bradyrhizobium</taxon>
    </lineage>
</organism>
<evidence type="ECO:0000256" key="6">
    <source>
        <dbReference type="ARBA" id="ARBA00022723"/>
    </source>
</evidence>
<evidence type="ECO:0000256" key="10">
    <source>
        <dbReference type="RuleBase" id="RU367011"/>
    </source>
</evidence>
<proteinExistence type="inferred from homology"/>
<keyword evidence="8 10" id="KW-0456">Lyase</keyword>
<keyword evidence="14" id="KW-1185">Reference proteome</keyword>
<dbReference type="PROSITE" id="PS51144">
    <property type="entry name" value="ALPHA_CA_2"/>
    <property type="match status" value="1"/>
</dbReference>
<evidence type="ECO:0000256" key="7">
    <source>
        <dbReference type="ARBA" id="ARBA00022833"/>
    </source>
</evidence>
<evidence type="ECO:0000256" key="2">
    <source>
        <dbReference type="ARBA" id="ARBA00002904"/>
    </source>
</evidence>
<evidence type="ECO:0000256" key="8">
    <source>
        <dbReference type="ARBA" id="ARBA00023239"/>
    </source>
</evidence>
<keyword evidence="7 10" id="KW-0862">Zinc</keyword>
<dbReference type="Pfam" id="PF00194">
    <property type="entry name" value="Carb_anhydrase"/>
    <property type="match status" value="1"/>
</dbReference>
<dbReference type="GO" id="GO:0008270">
    <property type="term" value="F:zinc ion binding"/>
    <property type="evidence" value="ECO:0007669"/>
    <property type="project" value="UniProtKB-UniRule"/>
</dbReference>
<dbReference type="PANTHER" id="PTHR18952">
    <property type="entry name" value="CARBONIC ANHYDRASE"/>
    <property type="match status" value="1"/>
</dbReference>
<dbReference type="InterPro" id="IPR023561">
    <property type="entry name" value="Carbonic_anhydrase_a-class"/>
</dbReference>
<dbReference type="InterPro" id="IPR036398">
    <property type="entry name" value="CA_dom_sf"/>
</dbReference>
<evidence type="ECO:0000259" key="12">
    <source>
        <dbReference type="PROSITE" id="PS51144"/>
    </source>
</evidence>
<protein>
    <recommendedName>
        <fullName evidence="5 10">Carbonic anhydrase</fullName>
        <ecNumber evidence="4 10">4.2.1.1</ecNumber>
    </recommendedName>
</protein>
<evidence type="ECO:0000256" key="4">
    <source>
        <dbReference type="ARBA" id="ARBA00012925"/>
    </source>
</evidence>
<accession>A0A4Y9LSI9</accession>
<dbReference type="PANTHER" id="PTHR18952:SF265">
    <property type="entry name" value="CARBONIC ANHYDRASE"/>
    <property type="match status" value="1"/>
</dbReference>
<dbReference type="InterPro" id="IPR001148">
    <property type="entry name" value="CA_dom"/>
</dbReference>
<name>A0A4Y9LSI9_9BRAD</name>
<dbReference type="Gene3D" id="3.10.200.10">
    <property type="entry name" value="Alpha carbonic anhydrase"/>
    <property type="match status" value="1"/>
</dbReference>
<comment type="similarity">
    <text evidence="3 10">Belongs to the alpha-carbonic anhydrase family.</text>
</comment>
<dbReference type="SMART" id="SM01057">
    <property type="entry name" value="Carb_anhydrase"/>
    <property type="match status" value="1"/>
</dbReference>
<evidence type="ECO:0000313" key="14">
    <source>
        <dbReference type="Proteomes" id="UP000297966"/>
    </source>
</evidence>
<sequence length="291" mass="31592">MDRADRVGAPIGSRRDRRCDSPRLSPRLRAHRQSNSSWGNMMNRRHALKALAGLALCPVCKPAFAAEGVHWSYEGAGAPAKWGDLDAANKACAVGLQQSPIDIEATIKSQLPMLKLNWGMSADTIVNNGHTIQLNFAEGSTLTLGDVKYKLLQVHFHRPSEHMIGGKNFPMEAHFVHRNDAGGLAVVGVLMAEGKPNAAFGKIVKTMPAAEGPAVKADASIDPHAMLPTRLSYFRYPGSLTTPPCSEVVEWLLLATPIQVAAADVAAFAKLYPMNARPVQKDNRRYVLRSI</sequence>
<reference evidence="13 14" key="1">
    <citation type="submission" date="2019-03" db="EMBL/GenBank/DDBJ databases">
        <title>Bradyrhizobium diversity isolated from nodules of Chamaecrista fasciculata.</title>
        <authorList>
            <person name="Klepa M.S."/>
            <person name="Urquiaga M.O."/>
            <person name="Hungria M."/>
            <person name="Delamuta J.R."/>
        </authorList>
    </citation>
    <scope>NUCLEOTIDE SEQUENCE [LARGE SCALE GENOMIC DNA]</scope>
    <source>
        <strain evidence="13 14">CNPSo 3448</strain>
    </source>
</reference>
<dbReference type="InterPro" id="IPR041891">
    <property type="entry name" value="Alpha_CA_prokaryot-like"/>
</dbReference>
<evidence type="ECO:0000256" key="5">
    <source>
        <dbReference type="ARBA" id="ARBA00014628"/>
    </source>
</evidence>
<evidence type="ECO:0000256" key="9">
    <source>
        <dbReference type="ARBA" id="ARBA00048348"/>
    </source>
</evidence>
<feature type="region of interest" description="Disordered" evidence="11">
    <location>
        <begin position="1"/>
        <end position="38"/>
    </location>
</feature>
<evidence type="ECO:0000256" key="11">
    <source>
        <dbReference type="SAM" id="MobiDB-lite"/>
    </source>
</evidence>
<dbReference type="Proteomes" id="UP000297966">
    <property type="component" value="Unassembled WGS sequence"/>
</dbReference>
<comment type="caution">
    <text evidence="13">The sequence shown here is derived from an EMBL/GenBank/DDBJ whole genome shotgun (WGS) entry which is preliminary data.</text>
</comment>
<evidence type="ECO:0000256" key="3">
    <source>
        <dbReference type="ARBA" id="ARBA00010718"/>
    </source>
</evidence>
<dbReference type="InterPro" id="IPR018338">
    <property type="entry name" value="Carbonic_anhydrase_a-class_CS"/>
</dbReference>
<dbReference type="PROSITE" id="PS00162">
    <property type="entry name" value="ALPHA_CA_1"/>
    <property type="match status" value="1"/>
</dbReference>
<feature type="domain" description="Alpha-carbonic anhydrase" evidence="12">
    <location>
        <begin position="69"/>
        <end position="291"/>
    </location>
</feature>
<dbReference type="EC" id="4.2.1.1" evidence="4 10"/>
<dbReference type="GO" id="GO:0004089">
    <property type="term" value="F:carbonate dehydratase activity"/>
    <property type="evidence" value="ECO:0007669"/>
    <property type="project" value="UniProtKB-UniRule"/>
</dbReference>
<comment type="cofactor">
    <cofactor evidence="1 10">
        <name>Zn(2+)</name>
        <dbReference type="ChEBI" id="CHEBI:29105"/>
    </cofactor>
</comment>
<comment type="function">
    <text evidence="2 10">Reversible hydration of carbon dioxide.</text>
</comment>
<evidence type="ECO:0000313" key="13">
    <source>
        <dbReference type="EMBL" id="TFV45617.1"/>
    </source>
</evidence>
<dbReference type="AlphaFoldDB" id="A0A4Y9LSI9"/>
<dbReference type="SUPFAM" id="SSF51069">
    <property type="entry name" value="Carbonic anhydrase"/>
    <property type="match status" value="1"/>
</dbReference>
<gene>
    <name evidence="13" type="ORF">E4K65_23730</name>
</gene>
<keyword evidence="6 10" id="KW-0479">Metal-binding</keyword>
<dbReference type="OrthoDB" id="5327615at2"/>
<comment type="catalytic activity">
    <reaction evidence="9 10">
        <text>hydrogencarbonate + H(+) = CO2 + H2O</text>
        <dbReference type="Rhea" id="RHEA:10748"/>
        <dbReference type="ChEBI" id="CHEBI:15377"/>
        <dbReference type="ChEBI" id="CHEBI:15378"/>
        <dbReference type="ChEBI" id="CHEBI:16526"/>
        <dbReference type="ChEBI" id="CHEBI:17544"/>
        <dbReference type="EC" id="4.2.1.1"/>
    </reaction>
</comment>
<dbReference type="CDD" id="cd03124">
    <property type="entry name" value="alpha_CA_prokaryotic_like"/>
    <property type="match status" value="1"/>
</dbReference>